<keyword evidence="9" id="KW-1185">Reference proteome</keyword>
<dbReference type="STRING" id="675864.SAMN04489747_1541"/>
<dbReference type="Pfam" id="PF00348">
    <property type="entry name" value="polyprenyl_synt"/>
    <property type="match status" value="1"/>
</dbReference>
<dbReference type="PROSITE" id="PS00444">
    <property type="entry name" value="POLYPRENYL_SYNTHASE_2"/>
    <property type="match status" value="1"/>
</dbReference>
<dbReference type="InterPro" id="IPR008949">
    <property type="entry name" value="Isoprenoid_synthase_dom_sf"/>
</dbReference>
<accession>A0A1G6WVC8</accession>
<feature type="compositionally biased region" description="Basic and acidic residues" evidence="7">
    <location>
        <begin position="1"/>
        <end position="12"/>
    </location>
</feature>
<name>A0A1G6WVC8_9ACTN</name>
<reference evidence="8 9" key="1">
    <citation type="submission" date="2016-10" db="EMBL/GenBank/DDBJ databases">
        <authorList>
            <person name="de Groot N.N."/>
        </authorList>
    </citation>
    <scope>NUCLEOTIDE SEQUENCE [LARGE SCALE GENOMIC DNA]</scope>
    <source>
        <strain evidence="8 9">MON 2.2</strain>
    </source>
</reference>
<proteinExistence type="inferred from homology"/>
<evidence type="ECO:0000256" key="3">
    <source>
        <dbReference type="ARBA" id="ARBA00022679"/>
    </source>
</evidence>
<sequence length="347" mass="37040">MTVARAESDRSALDAGSVLATDTASPDSRDRLEADVRRRLERVETGLLAAAEANSDLVTEAAQHIIRSGGKRFRPLLVATAAGLGEQVAEDALVVAAEVVELTHVASLYHDDVMDEAEVRRGAESANQRWQNSIAILVGDYLFARASDLVADLGPVWVQLQARTFARLVQGQIAETVGPAAGDDPLEHHLRVLADKTGSLIATSCVFGGMTAGLSQPELDALGAYGEEIGLVFQLSDDLIDITSDQTGKEPGTDLRAGVPTLPTLMLAGSDDPEDRALTELIGSDLSDPDRLDEVLTRLRAHPVIGRARDHVRGRAATAQQHLQQLPDRAARAALAEIADQLVDRVH</sequence>
<dbReference type="Gene3D" id="1.10.600.10">
    <property type="entry name" value="Farnesyl Diphosphate Synthase"/>
    <property type="match status" value="1"/>
</dbReference>
<evidence type="ECO:0000256" key="1">
    <source>
        <dbReference type="ARBA" id="ARBA00001946"/>
    </source>
</evidence>
<protein>
    <submittedName>
        <fullName evidence="8">Heptaprenyl diphosphate synthase</fullName>
    </submittedName>
</protein>
<organism evidence="8 9">
    <name type="scientific">Auraticoccus monumenti</name>
    <dbReference type="NCBI Taxonomy" id="675864"/>
    <lineage>
        <taxon>Bacteria</taxon>
        <taxon>Bacillati</taxon>
        <taxon>Actinomycetota</taxon>
        <taxon>Actinomycetes</taxon>
        <taxon>Propionibacteriales</taxon>
        <taxon>Propionibacteriaceae</taxon>
        <taxon>Auraticoccus</taxon>
    </lineage>
</organism>
<dbReference type="PANTHER" id="PTHR12001">
    <property type="entry name" value="GERANYLGERANYL PYROPHOSPHATE SYNTHASE"/>
    <property type="match status" value="1"/>
</dbReference>
<keyword evidence="4" id="KW-0479">Metal-binding</keyword>
<dbReference type="InterPro" id="IPR000092">
    <property type="entry name" value="Polyprenyl_synt"/>
</dbReference>
<keyword evidence="3 6" id="KW-0808">Transferase</keyword>
<dbReference type="EMBL" id="LT629688">
    <property type="protein sequence ID" value="SDD69900.1"/>
    <property type="molecule type" value="Genomic_DNA"/>
</dbReference>
<evidence type="ECO:0000313" key="9">
    <source>
        <dbReference type="Proteomes" id="UP000198546"/>
    </source>
</evidence>
<comment type="similarity">
    <text evidence="2 6">Belongs to the FPP/GGPP synthase family.</text>
</comment>
<feature type="region of interest" description="Disordered" evidence="7">
    <location>
        <begin position="1"/>
        <end position="31"/>
    </location>
</feature>
<evidence type="ECO:0000313" key="8">
    <source>
        <dbReference type="EMBL" id="SDD69900.1"/>
    </source>
</evidence>
<dbReference type="GO" id="GO:0004659">
    <property type="term" value="F:prenyltransferase activity"/>
    <property type="evidence" value="ECO:0007669"/>
    <property type="project" value="InterPro"/>
</dbReference>
<dbReference type="CDD" id="cd00685">
    <property type="entry name" value="Trans_IPPS_HT"/>
    <property type="match status" value="1"/>
</dbReference>
<evidence type="ECO:0000256" key="2">
    <source>
        <dbReference type="ARBA" id="ARBA00006706"/>
    </source>
</evidence>
<dbReference type="SUPFAM" id="SSF48576">
    <property type="entry name" value="Terpenoid synthases"/>
    <property type="match status" value="1"/>
</dbReference>
<dbReference type="SFLD" id="SFLDS00005">
    <property type="entry name" value="Isoprenoid_Synthase_Type_I"/>
    <property type="match status" value="1"/>
</dbReference>
<dbReference type="Proteomes" id="UP000198546">
    <property type="component" value="Chromosome i"/>
</dbReference>
<dbReference type="InterPro" id="IPR033749">
    <property type="entry name" value="Polyprenyl_synt_CS"/>
</dbReference>
<dbReference type="AlphaFoldDB" id="A0A1G6WVC8"/>
<dbReference type="SFLD" id="SFLDG01017">
    <property type="entry name" value="Polyprenyl_Transferase_Like"/>
    <property type="match status" value="1"/>
</dbReference>
<comment type="cofactor">
    <cofactor evidence="1">
        <name>Mg(2+)</name>
        <dbReference type="ChEBI" id="CHEBI:18420"/>
    </cofactor>
</comment>
<dbReference type="PANTHER" id="PTHR12001:SF69">
    <property type="entry name" value="ALL TRANS-POLYPRENYL-DIPHOSPHATE SYNTHASE PDSS1"/>
    <property type="match status" value="1"/>
</dbReference>
<evidence type="ECO:0000256" key="6">
    <source>
        <dbReference type="RuleBase" id="RU004466"/>
    </source>
</evidence>
<evidence type="ECO:0000256" key="4">
    <source>
        <dbReference type="ARBA" id="ARBA00022723"/>
    </source>
</evidence>
<dbReference type="GO" id="GO:0008299">
    <property type="term" value="P:isoprenoid biosynthetic process"/>
    <property type="evidence" value="ECO:0007669"/>
    <property type="project" value="InterPro"/>
</dbReference>
<gene>
    <name evidence="8" type="ORF">SAMN04489747_1541</name>
</gene>
<evidence type="ECO:0000256" key="7">
    <source>
        <dbReference type="SAM" id="MobiDB-lite"/>
    </source>
</evidence>
<keyword evidence="5" id="KW-0460">Magnesium</keyword>
<evidence type="ECO:0000256" key="5">
    <source>
        <dbReference type="ARBA" id="ARBA00022842"/>
    </source>
</evidence>
<dbReference type="GO" id="GO:0046872">
    <property type="term" value="F:metal ion binding"/>
    <property type="evidence" value="ECO:0007669"/>
    <property type="project" value="UniProtKB-KW"/>
</dbReference>